<sequence>MITPFYAALLVLLFIVLAIRVIRLRRRFQVALGDGKHSELSRAIRVHANFVEYVPLTLLLLFFIEQQGSAAWLVHGLGITLLAARVSHAWGVSQLKEQLNFRVTGMLLTFAVLLLSASLLLWQFVGF</sequence>
<protein>
    <submittedName>
        <fullName evidence="6">MAPEG family protein</fullName>
    </submittedName>
</protein>
<dbReference type="PANTHER" id="PTHR35814">
    <property type="match status" value="1"/>
</dbReference>
<feature type="transmembrane region" description="Helical" evidence="5">
    <location>
        <begin position="70"/>
        <end position="91"/>
    </location>
</feature>
<proteinExistence type="predicted"/>
<dbReference type="Gene3D" id="1.20.120.550">
    <property type="entry name" value="Membrane associated eicosanoid/glutathione metabolism-like domain"/>
    <property type="match status" value="1"/>
</dbReference>
<keyword evidence="3 5" id="KW-1133">Transmembrane helix</keyword>
<dbReference type="Pfam" id="PF01124">
    <property type="entry name" value="MAPEG"/>
    <property type="match status" value="1"/>
</dbReference>
<feature type="transmembrane region" description="Helical" evidence="5">
    <location>
        <begin position="43"/>
        <end position="64"/>
    </location>
</feature>
<keyword evidence="7" id="KW-1185">Reference proteome</keyword>
<evidence type="ECO:0000313" key="7">
    <source>
        <dbReference type="Proteomes" id="UP001339167"/>
    </source>
</evidence>
<dbReference type="InterPro" id="IPR023352">
    <property type="entry name" value="MAPEG-like_dom_sf"/>
</dbReference>
<evidence type="ECO:0000256" key="4">
    <source>
        <dbReference type="ARBA" id="ARBA00023136"/>
    </source>
</evidence>
<comment type="subcellular location">
    <subcellularLocation>
        <location evidence="1">Membrane</location>
    </subcellularLocation>
</comment>
<dbReference type="InterPro" id="IPR001129">
    <property type="entry name" value="Membr-assoc_MAPEG"/>
</dbReference>
<feature type="transmembrane region" description="Helical" evidence="5">
    <location>
        <begin position="6"/>
        <end position="22"/>
    </location>
</feature>
<dbReference type="RefSeq" id="WP_330088183.1">
    <property type="nucleotide sequence ID" value="NZ_JAUGZK010000007.1"/>
</dbReference>
<dbReference type="Proteomes" id="UP001339167">
    <property type="component" value="Unassembled WGS sequence"/>
</dbReference>
<name>A0ABU7JHG0_9GAMM</name>
<evidence type="ECO:0000256" key="5">
    <source>
        <dbReference type="SAM" id="Phobius"/>
    </source>
</evidence>
<keyword evidence="4 5" id="KW-0472">Membrane</keyword>
<organism evidence="6 7">
    <name type="scientific">Alkalimonas mucilaginosa</name>
    <dbReference type="NCBI Taxonomy" id="3057676"/>
    <lineage>
        <taxon>Bacteria</taxon>
        <taxon>Pseudomonadati</taxon>
        <taxon>Pseudomonadota</taxon>
        <taxon>Gammaproteobacteria</taxon>
        <taxon>Alkalimonas</taxon>
    </lineage>
</organism>
<evidence type="ECO:0000256" key="3">
    <source>
        <dbReference type="ARBA" id="ARBA00022989"/>
    </source>
</evidence>
<feature type="transmembrane region" description="Helical" evidence="5">
    <location>
        <begin position="103"/>
        <end position="125"/>
    </location>
</feature>
<dbReference type="SUPFAM" id="SSF161084">
    <property type="entry name" value="MAPEG domain-like"/>
    <property type="match status" value="1"/>
</dbReference>
<keyword evidence="2 5" id="KW-0812">Transmembrane</keyword>
<evidence type="ECO:0000256" key="1">
    <source>
        <dbReference type="ARBA" id="ARBA00004370"/>
    </source>
</evidence>
<dbReference type="EMBL" id="JAUGZK010000007">
    <property type="protein sequence ID" value="MEE2024861.1"/>
    <property type="molecule type" value="Genomic_DNA"/>
</dbReference>
<accession>A0ABU7JHG0</accession>
<evidence type="ECO:0000256" key="2">
    <source>
        <dbReference type="ARBA" id="ARBA00022692"/>
    </source>
</evidence>
<evidence type="ECO:0000313" key="6">
    <source>
        <dbReference type="EMBL" id="MEE2024861.1"/>
    </source>
</evidence>
<dbReference type="PANTHER" id="PTHR35814:SF1">
    <property type="entry name" value="GLUTATHIONE S-TRANSFERASE-RELATED"/>
    <property type="match status" value="1"/>
</dbReference>
<gene>
    <name evidence="6" type="ORF">QWF21_11440</name>
</gene>
<comment type="caution">
    <text evidence="6">The sequence shown here is derived from an EMBL/GenBank/DDBJ whole genome shotgun (WGS) entry which is preliminary data.</text>
</comment>
<reference evidence="6 7" key="1">
    <citation type="submission" date="2023-06" db="EMBL/GenBank/DDBJ databases">
        <title>Alkalimonas sp., MEB004 an alkaliphilic bacterium isolated from Lonar Lake, India.</title>
        <authorList>
            <person name="Joshi A."/>
            <person name="Thite S."/>
        </authorList>
    </citation>
    <scope>NUCLEOTIDE SEQUENCE [LARGE SCALE GENOMIC DNA]</scope>
    <source>
        <strain evidence="6 7">MEB004</strain>
    </source>
</reference>